<dbReference type="Proteomes" id="UP000699462">
    <property type="component" value="Unassembled WGS sequence"/>
</dbReference>
<proteinExistence type="predicted"/>
<dbReference type="Pfam" id="PF03949">
    <property type="entry name" value="Malic_M"/>
    <property type="match status" value="1"/>
</dbReference>
<feature type="domain" description="Malic enzyme NAD-binding" evidence="1">
    <location>
        <begin position="2"/>
        <end position="109"/>
    </location>
</feature>
<dbReference type="InterPro" id="IPR036291">
    <property type="entry name" value="NAD(P)-bd_dom_sf"/>
</dbReference>
<dbReference type="InterPro" id="IPR012302">
    <property type="entry name" value="Malic_NAD-bd"/>
</dbReference>
<sequence length="109" mass="11615">MTGWKLSEESIVCYGSDEAALGFAHLVTLALNKRSGMSLPKAIEHIYLVNSRGLVVTGRKSGGLTEHKLQFARPSGTPELTSLEEIIKCAKCTALIGAAAVPRTFTPSI</sequence>
<accession>A0A8T0DF47</accession>
<reference evidence="2 3" key="1">
    <citation type="submission" date="2019-07" db="EMBL/GenBank/DDBJ databases">
        <title>Annotation for the trematode Paragonimus westermani.</title>
        <authorList>
            <person name="Choi Y.-J."/>
        </authorList>
    </citation>
    <scope>NUCLEOTIDE SEQUENCE [LARGE SCALE GENOMIC DNA]</scope>
    <source>
        <strain evidence="2">180907_Pwestermani</strain>
    </source>
</reference>
<dbReference type="GO" id="GO:0006108">
    <property type="term" value="P:malate metabolic process"/>
    <property type="evidence" value="ECO:0007669"/>
    <property type="project" value="TreeGrafter"/>
</dbReference>
<evidence type="ECO:0000313" key="2">
    <source>
        <dbReference type="EMBL" id="KAF8565528.1"/>
    </source>
</evidence>
<protein>
    <recommendedName>
        <fullName evidence="1">Malic enzyme NAD-binding domain-containing protein</fullName>
    </recommendedName>
</protein>
<gene>
    <name evidence="2" type="ORF">P879_11230</name>
</gene>
<dbReference type="EMBL" id="JTDF01006585">
    <property type="protein sequence ID" value="KAF8565528.1"/>
    <property type="molecule type" value="Genomic_DNA"/>
</dbReference>
<dbReference type="PANTHER" id="PTHR23406:SF90">
    <property type="entry name" value="MALIC ENZYME-RELATED"/>
    <property type="match status" value="1"/>
</dbReference>
<evidence type="ECO:0000259" key="1">
    <source>
        <dbReference type="Pfam" id="PF03949"/>
    </source>
</evidence>
<dbReference type="Gene3D" id="3.40.50.720">
    <property type="entry name" value="NAD(P)-binding Rossmann-like Domain"/>
    <property type="match status" value="1"/>
</dbReference>
<comment type="caution">
    <text evidence="2">The sequence shown here is derived from an EMBL/GenBank/DDBJ whole genome shotgun (WGS) entry which is preliminary data.</text>
</comment>
<dbReference type="GO" id="GO:0051287">
    <property type="term" value="F:NAD binding"/>
    <property type="evidence" value="ECO:0007669"/>
    <property type="project" value="InterPro"/>
</dbReference>
<keyword evidence="3" id="KW-1185">Reference proteome</keyword>
<dbReference type="SUPFAM" id="SSF51735">
    <property type="entry name" value="NAD(P)-binding Rossmann-fold domains"/>
    <property type="match status" value="1"/>
</dbReference>
<dbReference type="PANTHER" id="PTHR23406">
    <property type="entry name" value="MALIC ENZYME-RELATED"/>
    <property type="match status" value="1"/>
</dbReference>
<name>A0A8T0DF47_9TREM</name>
<evidence type="ECO:0000313" key="3">
    <source>
        <dbReference type="Proteomes" id="UP000699462"/>
    </source>
</evidence>
<dbReference type="GO" id="GO:0004473">
    <property type="term" value="F:malate dehydrogenase (decarboxylating) (NADP+) activity"/>
    <property type="evidence" value="ECO:0007669"/>
    <property type="project" value="TreeGrafter"/>
</dbReference>
<dbReference type="OrthoDB" id="5365701at2759"/>
<organism evidence="2 3">
    <name type="scientific">Paragonimus westermani</name>
    <dbReference type="NCBI Taxonomy" id="34504"/>
    <lineage>
        <taxon>Eukaryota</taxon>
        <taxon>Metazoa</taxon>
        <taxon>Spiralia</taxon>
        <taxon>Lophotrochozoa</taxon>
        <taxon>Platyhelminthes</taxon>
        <taxon>Trematoda</taxon>
        <taxon>Digenea</taxon>
        <taxon>Plagiorchiida</taxon>
        <taxon>Troglotremata</taxon>
        <taxon>Troglotrematidae</taxon>
        <taxon>Paragonimus</taxon>
    </lineage>
</organism>
<dbReference type="AlphaFoldDB" id="A0A8T0DF47"/>